<feature type="domain" description="FIST C-domain" evidence="2">
    <location>
        <begin position="229"/>
        <end position="370"/>
    </location>
</feature>
<comment type="caution">
    <text evidence="3">The sequence shown here is derived from an EMBL/GenBank/DDBJ whole genome shotgun (WGS) entry which is preliminary data.</text>
</comment>
<sequence length="396" mass="41925">MHLRIGVGVRTFLQDSYKAGAEAARDAADRAGEARHKIAVVFASSHYGQTDMLRGINDILKGVPVIGCSSAGAISNDGVKEDSIAVLILGSDTGSFYPVKTENISANMRAAGVAFAEALKAAGGADLKGGLIFSDALSGNGTELVRGVLQGMRKDFPLAGAAAGDDMAFKKTFQYYNNEVLNDAAVGFGVSGEVSFLSAAGHGWHPIGVPRTVTKAKGTTLIELDGKPAFSIYQDYFEEQANDFKQALSLPAVTYPLGMRTHGIENWMIRVPLVVNPDGSIVCGAEVIEGSEMRLMIGTPESSLTAAEQTAKTVSPDTSAEPRVAFIFDCVARKILFGNRKEEEIAALRAVLGPNTELFGFYSYGQIAPLRPPADDINTCDPGFYEQSVSLTVVGN</sequence>
<dbReference type="AlphaFoldDB" id="A0A1G2KWD4"/>
<dbReference type="EMBL" id="MHQN01000013">
    <property type="protein sequence ID" value="OHA03748.1"/>
    <property type="molecule type" value="Genomic_DNA"/>
</dbReference>
<dbReference type="PANTHER" id="PTHR40252">
    <property type="entry name" value="BLR0328 PROTEIN"/>
    <property type="match status" value="1"/>
</dbReference>
<dbReference type="Proteomes" id="UP000177177">
    <property type="component" value="Unassembled WGS sequence"/>
</dbReference>
<dbReference type="SMART" id="SM00897">
    <property type="entry name" value="FIST"/>
    <property type="match status" value="1"/>
</dbReference>
<dbReference type="PANTHER" id="PTHR40252:SF2">
    <property type="entry name" value="BLR0328 PROTEIN"/>
    <property type="match status" value="1"/>
</dbReference>
<accession>A0A1G2KWD4</accession>
<proteinExistence type="predicted"/>
<dbReference type="InterPro" id="IPR013702">
    <property type="entry name" value="FIST_domain_N"/>
</dbReference>
<evidence type="ECO:0000259" key="1">
    <source>
        <dbReference type="SMART" id="SM00897"/>
    </source>
</evidence>
<protein>
    <recommendedName>
        <fullName evidence="5">FIST domain-containing protein</fullName>
    </recommendedName>
</protein>
<gene>
    <name evidence="3" type="ORF">A3C92_00090</name>
</gene>
<dbReference type="Pfam" id="PF08495">
    <property type="entry name" value="FIST"/>
    <property type="match status" value="1"/>
</dbReference>
<organism evidence="3 4">
    <name type="scientific">Candidatus Sungbacteria bacterium RIFCSPHIGHO2_02_FULL_53_17</name>
    <dbReference type="NCBI Taxonomy" id="1802275"/>
    <lineage>
        <taxon>Bacteria</taxon>
        <taxon>Candidatus Sungiibacteriota</taxon>
    </lineage>
</organism>
<reference evidence="3 4" key="1">
    <citation type="journal article" date="2016" name="Nat. Commun.">
        <title>Thousands of microbial genomes shed light on interconnected biogeochemical processes in an aquifer system.</title>
        <authorList>
            <person name="Anantharaman K."/>
            <person name="Brown C.T."/>
            <person name="Hug L.A."/>
            <person name="Sharon I."/>
            <person name="Castelle C.J."/>
            <person name="Probst A.J."/>
            <person name="Thomas B.C."/>
            <person name="Singh A."/>
            <person name="Wilkins M.J."/>
            <person name="Karaoz U."/>
            <person name="Brodie E.L."/>
            <person name="Williams K.H."/>
            <person name="Hubbard S.S."/>
            <person name="Banfield J.F."/>
        </authorList>
    </citation>
    <scope>NUCLEOTIDE SEQUENCE [LARGE SCALE GENOMIC DNA]</scope>
</reference>
<evidence type="ECO:0000313" key="3">
    <source>
        <dbReference type="EMBL" id="OHA03748.1"/>
    </source>
</evidence>
<dbReference type="SMART" id="SM01204">
    <property type="entry name" value="FIST_C"/>
    <property type="match status" value="1"/>
</dbReference>
<dbReference type="Pfam" id="PF10442">
    <property type="entry name" value="FIST_C"/>
    <property type="match status" value="1"/>
</dbReference>
<evidence type="ECO:0008006" key="5">
    <source>
        <dbReference type="Google" id="ProtNLM"/>
    </source>
</evidence>
<name>A0A1G2KWD4_9BACT</name>
<feature type="domain" description="FIST" evidence="1">
    <location>
        <begin position="35"/>
        <end position="228"/>
    </location>
</feature>
<evidence type="ECO:0000313" key="4">
    <source>
        <dbReference type="Proteomes" id="UP000177177"/>
    </source>
</evidence>
<dbReference type="InterPro" id="IPR019494">
    <property type="entry name" value="FIST_C"/>
</dbReference>
<evidence type="ECO:0000259" key="2">
    <source>
        <dbReference type="SMART" id="SM01204"/>
    </source>
</evidence>